<dbReference type="AlphaFoldDB" id="A0A1C4AD69"/>
<organism evidence="1 2">
    <name type="scientific">Gilliamella intestini</name>
    <dbReference type="NCBI Taxonomy" id="1798183"/>
    <lineage>
        <taxon>Bacteria</taxon>
        <taxon>Pseudomonadati</taxon>
        <taxon>Pseudomonadota</taxon>
        <taxon>Gammaproteobacteria</taxon>
        <taxon>Orbales</taxon>
        <taxon>Orbaceae</taxon>
        <taxon>Gilliamella</taxon>
    </lineage>
</organism>
<dbReference type="Pfam" id="PF09611">
    <property type="entry name" value="Cas_Csy1"/>
    <property type="match status" value="1"/>
</dbReference>
<accession>A0A1C4AD69</accession>
<evidence type="ECO:0000313" key="1">
    <source>
        <dbReference type="EMBL" id="SCB92622.1"/>
    </source>
</evidence>
<protein>
    <submittedName>
        <fullName evidence="1">CRISPR-associated protein Csy1</fullName>
    </submittedName>
</protein>
<dbReference type="STRING" id="1798183.GA0061080_101036"/>
<evidence type="ECO:0000313" key="2">
    <source>
        <dbReference type="Proteomes" id="UP000199698"/>
    </source>
</evidence>
<sequence>MDNISWQDIRKVILDFLQQRLANNSNYKSETAKLEKAKELGDQVAVNEAQQKLAELAKRFDFETWMEDAATRRISWITIGTHLSKGIHSSSSGDNVNIATQSKLSHQTVISSATPSLLELDSSGNAASLDIFSLFNQSVGGKKILQVIMENHPAVLPALSDDKQKALLYLANFKKAIFGDFEHPKASELNKQIYWPNSQQTYLSQQDNNYRLLIPLHPSSLCHLVYQKVQSRFSDENKKAREQRRIKDIEHQSYFSFQDLAVVKLGGSNPQGVSQLTSNQGGRNFLLPSMPPKFQKPQFPSITNFQETIFNSSFQYYCRYGFKLLFDTVEAKKNVFVVRNNRKEAFFVILTLILKFVAHIQMTKRAGWSRESSLNLTQQLWLDPKRVRLDGETDFKIRYEQSDWQQELEKQFAFWIQTILKEKFKNIKQQFADPEFSEWRREFRSAVKASQRKWEGIF</sequence>
<dbReference type="InterPro" id="IPR013397">
    <property type="entry name" value="CRISPR-assoc_prot_Csy1"/>
</dbReference>
<keyword evidence="2" id="KW-1185">Reference proteome</keyword>
<gene>
    <name evidence="1" type="ORF">GA0061080_101036</name>
</gene>
<name>A0A1C4AD69_9GAMM</name>
<reference evidence="2" key="1">
    <citation type="submission" date="2016-08" db="EMBL/GenBank/DDBJ databases">
        <authorList>
            <person name="Varghese N."/>
            <person name="Submissions Spin"/>
        </authorList>
    </citation>
    <scope>NUCLEOTIDE SEQUENCE [LARGE SCALE GENOMIC DNA]</scope>
    <source>
        <strain evidence="2">R-53144</strain>
    </source>
</reference>
<dbReference type="EMBL" id="FMBA01000010">
    <property type="protein sequence ID" value="SCB92622.1"/>
    <property type="molecule type" value="Genomic_DNA"/>
</dbReference>
<dbReference type="NCBIfam" id="TIGR02564">
    <property type="entry name" value="cas_Csy1"/>
    <property type="match status" value="1"/>
</dbReference>
<proteinExistence type="predicted"/>
<dbReference type="Proteomes" id="UP000199698">
    <property type="component" value="Unassembled WGS sequence"/>
</dbReference>
<dbReference type="OrthoDB" id="9815616at2"/>
<dbReference type="RefSeq" id="WP_091121577.1">
    <property type="nucleotide sequence ID" value="NZ_FMBA01000010.1"/>
</dbReference>